<proteinExistence type="predicted"/>
<dbReference type="EMBL" id="LAOR01000023">
    <property type="protein sequence ID" value="KJW07462.1"/>
    <property type="molecule type" value="Genomic_DNA"/>
</dbReference>
<dbReference type="PATRIC" id="fig|1441384.3.peg.1319"/>
<evidence type="ECO:0000313" key="1">
    <source>
        <dbReference type="EMBL" id="KJW07462.1"/>
    </source>
</evidence>
<dbReference type="AlphaFoldDB" id="A0A0F3RMR4"/>
<dbReference type="Proteomes" id="UP000033580">
    <property type="component" value="Unassembled WGS sequence"/>
</dbReference>
<comment type="caution">
    <text evidence="1">The sequence shown here is derived from an EMBL/GenBank/DDBJ whole genome shotgun (WGS) entry which is preliminary data.</text>
</comment>
<reference evidence="1 2" key="1">
    <citation type="submission" date="2015-01" db="EMBL/GenBank/DDBJ databases">
        <title>Genome Sequencing of Rickettsiales.</title>
        <authorList>
            <person name="Daugherty S.C."/>
            <person name="Su Q."/>
            <person name="Abolude K."/>
            <person name="Beier-Sexton M."/>
            <person name="Carlyon J.A."/>
            <person name="Carter R."/>
            <person name="Day N.P."/>
            <person name="Dumler S.J."/>
            <person name="Dyachenko V."/>
            <person name="Godinez A."/>
            <person name="Kurtti T.J."/>
            <person name="Lichay M."/>
            <person name="Mullins K.E."/>
            <person name="Ott S."/>
            <person name="Pappas-Brown V."/>
            <person name="Paris D.H."/>
            <person name="Patel P."/>
            <person name="Richards A.L."/>
            <person name="Sadzewicz L."/>
            <person name="Sears K."/>
            <person name="Seidman D."/>
            <person name="Sengamalay N."/>
            <person name="Stenos J."/>
            <person name="Tallon L.J."/>
            <person name="Vincent G."/>
            <person name="Fraser C.M."/>
            <person name="Munderloh U."/>
            <person name="Dunning-Hotopp J.C."/>
        </authorList>
    </citation>
    <scope>NUCLEOTIDE SEQUENCE [LARGE SCALE GENOMIC DNA]</scope>
    <source>
        <strain evidence="1 2">UT144</strain>
    </source>
</reference>
<gene>
    <name evidence="1" type="ORF">OTUT144_0484</name>
</gene>
<organism evidence="1 2">
    <name type="scientific">Orientia tsutsugamushi str. UT144</name>
    <dbReference type="NCBI Taxonomy" id="1441384"/>
    <lineage>
        <taxon>Bacteria</taxon>
        <taxon>Pseudomonadati</taxon>
        <taxon>Pseudomonadota</taxon>
        <taxon>Alphaproteobacteria</taxon>
        <taxon>Rickettsiales</taxon>
        <taxon>Rickettsiaceae</taxon>
        <taxon>Rickettsieae</taxon>
        <taxon>Orientia</taxon>
    </lineage>
</organism>
<accession>A0A0F3RMR4</accession>
<sequence>MKAQLKRKIAGVFEADMAYQILTSCDFGQRLKTNITSS</sequence>
<evidence type="ECO:0000313" key="2">
    <source>
        <dbReference type="Proteomes" id="UP000033580"/>
    </source>
</evidence>
<name>A0A0F3RMR4_ORITS</name>
<protein>
    <submittedName>
        <fullName evidence="1">Uncharacterized protein</fullName>
    </submittedName>
</protein>